<name>A0A0P7C2M8_9BACT</name>
<dbReference type="EMBL" id="LGTQ01000010">
    <property type="protein sequence ID" value="KPM47559.1"/>
    <property type="molecule type" value="Genomic_DNA"/>
</dbReference>
<keyword evidence="1" id="KW-0732">Signal</keyword>
<protein>
    <recommendedName>
        <fullName evidence="2">Outer membrane protein beta-barrel domain-containing protein</fullName>
    </recommendedName>
</protein>
<dbReference type="STRING" id="1605367.AFM12_13735"/>
<proteinExistence type="predicted"/>
<dbReference type="AlphaFoldDB" id="A0A0P7C2M8"/>
<feature type="domain" description="Outer membrane protein beta-barrel" evidence="2">
    <location>
        <begin position="22"/>
        <end position="181"/>
    </location>
</feature>
<dbReference type="InterPro" id="IPR025665">
    <property type="entry name" value="Beta-barrel_OMP_2"/>
</dbReference>
<accession>A0A0P7C2M8</accession>
<gene>
    <name evidence="3" type="ORF">AFM12_13735</name>
</gene>
<feature type="chain" id="PRO_5006136518" description="Outer membrane protein beta-barrel domain-containing protein" evidence="1">
    <location>
        <begin position="19"/>
        <end position="208"/>
    </location>
</feature>
<dbReference type="RefSeq" id="WP_055149201.1">
    <property type="nucleotide sequence ID" value="NZ_JXSZ01000010.1"/>
</dbReference>
<evidence type="ECO:0000313" key="3">
    <source>
        <dbReference type="EMBL" id="KPM47559.1"/>
    </source>
</evidence>
<dbReference type="Proteomes" id="UP000050454">
    <property type="component" value="Unassembled WGS sequence"/>
</dbReference>
<evidence type="ECO:0000313" key="4">
    <source>
        <dbReference type="Proteomes" id="UP000050454"/>
    </source>
</evidence>
<reference evidence="3 4" key="1">
    <citation type="submission" date="2015-07" db="EMBL/GenBank/DDBJ databases">
        <title>The draft genome sequence of Leadbetterella sp. JN14-9.</title>
        <authorList>
            <person name="Liu Y."/>
            <person name="Du J."/>
            <person name="Shao Z."/>
        </authorList>
    </citation>
    <scope>NUCLEOTIDE SEQUENCE [LARGE SCALE GENOMIC DNA]</scope>
    <source>
        <strain evidence="3 4">JN14-9</strain>
    </source>
</reference>
<sequence length="208" mass="22358">MKKLFAALIALTLFSVSAYSQSGLGIKGGVNLTNISTDAGSLKNNISESLDTKTGFAFGIWGRIGDKFYLQPEIMVATKGGKVSVTPFGGGSPELVDVKYTNLDIPVMIGFKPLGFLRVMGGPVASVKLSEDMKLRDALAEYTTNTGEAFSNSTWGYQLGAGITLLGFDIDLRREGGLSDINIMNFNNEDKFSQRPAGWQLTLAKKIL</sequence>
<keyword evidence="4" id="KW-1185">Reference proteome</keyword>
<evidence type="ECO:0000256" key="1">
    <source>
        <dbReference type="SAM" id="SignalP"/>
    </source>
</evidence>
<dbReference type="OrthoDB" id="1001536at2"/>
<organism evidence="3 4">
    <name type="scientific">Jiulongibacter sediminis</name>
    <dbReference type="NCBI Taxonomy" id="1605367"/>
    <lineage>
        <taxon>Bacteria</taxon>
        <taxon>Pseudomonadati</taxon>
        <taxon>Bacteroidota</taxon>
        <taxon>Cytophagia</taxon>
        <taxon>Cytophagales</taxon>
        <taxon>Leadbetterellaceae</taxon>
        <taxon>Jiulongibacter</taxon>
    </lineage>
</organism>
<dbReference type="Pfam" id="PF13568">
    <property type="entry name" value="OMP_b-brl_2"/>
    <property type="match status" value="1"/>
</dbReference>
<comment type="caution">
    <text evidence="3">The sequence shown here is derived from an EMBL/GenBank/DDBJ whole genome shotgun (WGS) entry which is preliminary data.</text>
</comment>
<feature type="signal peptide" evidence="1">
    <location>
        <begin position="1"/>
        <end position="18"/>
    </location>
</feature>
<evidence type="ECO:0000259" key="2">
    <source>
        <dbReference type="Pfam" id="PF13568"/>
    </source>
</evidence>